<proteinExistence type="predicted"/>
<dbReference type="AlphaFoldDB" id="A0A915EHZ0"/>
<name>A0A915EHZ0_9BILA</name>
<dbReference type="Proteomes" id="UP000887574">
    <property type="component" value="Unplaced"/>
</dbReference>
<protein>
    <submittedName>
        <fullName evidence="2">Uncharacterized protein</fullName>
    </submittedName>
</protein>
<reference evidence="2" key="1">
    <citation type="submission" date="2022-11" db="UniProtKB">
        <authorList>
            <consortium name="WormBaseParasite"/>
        </authorList>
    </citation>
    <scope>IDENTIFICATION</scope>
</reference>
<organism evidence="1 2">
    <name type="scientific">Ditylenchus dipsaci</name>
    <dbReference type="NCBI Taxonomy" id="166011"/>
    <lineage>
        <taxon>Eukaryota</taxon>
        <taxon>Metazoa</taxon>
        <taxon>Ecdysozoa</taxon>
        <taxon>Nematoda</taxon>
        <taxon>Chromadorea</taxon>
        <taxon>Rhabditida</taxon>
        <taxon>Tylenchina</taxon>
        <taxon>Tylenchomorpha</taxon>
        <taxon>Sphaerularioidea</taxon>
        <taxon>Anguinidae</taxon>
        <taxon>Anguininae</taxon>
        <taxon>Ditylenchus</taxon>
    </lineage>
</organism>
<dbReference type="WBParaSite" id="jg6532">
    <property type="protein sequence ID" value="jg6532"/>
    <property type="gene ID" value="jg6532"/>
</dbReference>
<sequence length="136" mass="15944">MTALNIVFASQLKRFSRCSLFQAFSIRIVGSDNRHLYEFISKHFPTFPFNTIDIVNIKQSDSHEPQFSKQHDMYNDTLSTSCSLQELQQYSSSGKWMVKSVHLDQFRPEWLSAKWKSALESINPLWQGSILRMRNH</sequence>
<evidence type="ECO:0000313" key="1">
    <source>
        <dbReference type="Proteomes" id="UP000887574"/>
    </source>
</evidence>
<keyword evidence="1" id="KW-1185">Reference proteome</keyword>
<evidence type="ECO:0000313" key="2">
    <source>
        <dbReference type="WBParaSite" id="jg6532"/>
    </source>
</evidence>
<accession>A0A915EHZ0</accession>